<reference evidence="4 5" key="1">
    <citation type="submission" date="2023-06" db="EMBL/GenBank/DDBJ databases">
        <title>Cellulomonas sp. MW9 Whole genome sequence.</title>
        <authorList>
            <person name="Park S."/>
        </authorList>
    </citation>
    <scope>NUCLEOTIDE SEQUENCE [LARGE SCALE GENOMIC DNA]</scope>
    <source>
        <strain evidence="4 5">MW9</strain>
    </source>
</reference>
<proteinExistence type="predicted"/>
<feature type="compositionally biased region" description="Low complexity" evidence="1">
    <location>
        <begin position="367"/>
        <end position="378"/>
    </location>
</feature>
<dbReference type="InterPro" id="IPR036366">
    <property type="entry name" value="PGBDSf"/>
</dbReference>
<accession>A0ABT7S3T4</accession>
<keyword evidence="2" id="KW-0732">Signal</keyword>
<gene>
    <name evidence="4" type="ORF">QRT05_02470</name>
</gene>
<feature type="domain" description="Peptidoglycan binding-like" evidence="3">
    <location>
        <begin position="235"/>
        <end position="281"/>
    </location>
</feature>
<keyword evidence="5" id="KW-1185">Reference proteome</keyword>
<evidence type="ECO:0000313" key="4">
    <source>
        <dbReference type="EMBL" id="MDM7830184.1"/>
    </source>
</evidence>
<feature type="chain" id="PRO_5045883036" evidence="2">
    <location>
        <begin position="30"/>
        <end position="391"/>
    </location>
</feature>
<dbReference type="Proteomes" id="UP001321453">
    <property type="component" value="Unassembled WGS sequence"/>
</dbReference>
<feature type="domain" description="Peptidoglycan binding-like" evidence="3">
    <location>
        <begin position="305"/>
        <end position="356"/>
    </location>
</feature>
<protein>
    <submittedName>
        <fullName evidence="4">Peptidoglycan-binding domain-containing protein</fullName>
    </submittedName>
</protein>
<evidence type="ECO:0000259" key="3">
    <source>
        <dbReference type="Pfam" id="PF01471"/>
    </source>
</evidence>
<evidence type="ECO:0000256" key="1">
    <source>
        <dbReference type="SAM" id="MobiDB-lite"/>
    </source>
</evidence>
<comment type="caution">
    <text evidence="4">The sequence shown here is derived from an EMBL/GenBank/DDBJ whole genome shotgun (WGS) entry which is preliminary data.</text>
</comment>
<dbReference type="InterPro" id="IPR002477">
    <property type="entry name" value="Peptidoglycan-bd-like"/>
</dbReference>
<evidence type="ECO:0000313" key="5">
    <source>
        <dbReference type="Proteomes" id="UP001321453"/>
    </source>
</evidence>
<dbReference type="EMBL" id="JAUCGR010000001">
    <property type="protein sequence ID" value="MDM7830184.1"/>
    <property type="molecule type" value="Genomic_DNA"/>
</dbReference>
<feature type="compositionally biased region" description="Polar residues" evidence="1">
    <location>
        <begin position="381"/>
        <end position="391"/>
    </location>
</feature>
<evidence type="ECO:0000256" key="2">
    <source>
        <dbReference type="SAM" id="SignalP"/>
    </source>
</evidence>
<dbReference type="InterPro" id="IPR036365">
    <property type="entry name" value="PGBD-like_sf"/>
</dbReference>
<organism evidence="4 5">
    <name type="scientific">Cellulomonas edaphi</name>
    <dbReference type="NCBI Taxonomy" id="3053468"/>
    <lineage>
        <taxon>Bacteria</taxon>
        <taxon>Bacillati</taxon>
        <taxon>Actinomycetota</taxon>
        <taxon>Actinomycetes</taxon>
        <taxon>Micrococcales</taxon>
        <taxon>Cellulomonadaceae</taxon>
        <taxon>Cellulomonas</taxon>
    </lineage>
</organism>
<feature type="region of interest" description="Disordered" evidence="1">
    <location>
        <begin position="361"/>
        <end position="391"/>
    </location>
</feature>
<feature type="region of interest" description="Disordered" evidence="1">
    <location>
        <begin position="139"/>
        <end position="162"/>
    </location>
</feature>
<sequence length="391" mass="39506">MTSPGAGGHRSLLPAALSLAGCLALVLTACSSTPESDLTVAQANVTAKEKALADAEQAAADAGDALCSASSSYITALDRYGDVLHQTAVTVGDVQTAGADLGKPAAATKDAALDAKKAQDDVAQAQEDLDDAQAALVEAQASASATPQEPAKAETPTPLATLPAGSVSRVEEAEDEFEATQEGISADTPLVEAAEKFNAAAVALEAAWIHLFADSGCLSEDQAKQADANVSAYTKALQTSLKEAELYKGDVDGIYGPQTVAAVEELQKANDLPVTGTMDKASQLALQSTLGAKAGVDAAESTASTAALQQTLTLAGYWDGPVDGEPSDELTAAVKQAQKDLGVPATGEVDAATVAAFEQALADLQEPEPAASPDPAETAESDPTPSETPED</sequence>
<feature type="signal peptide" evidence="2">
    <location>
        <begin position="1"/>
        <end position="29"/>
    </location>
</feature>
<dbReference type="RefSeq" id="WP_289444949.1">
    <property type="nucleotide sequence ID" value="NZ_JAUCGR010000001.1"/>
</dbReference>
<name>A0ABT7S3T4_9CELL</name>
<dbReference type="Gene3D" id="1.10.101.10">
    <property type="entry name" value="PGBD-like superfamily/PGBD"/>
    <property type="match status" value="2"/>
</dbReference>
<dbReference type="SUPFAM" id="SSF47090">
    <property type="entry name" value="PGBD-like"/>
    <property type="match status" value="2"/>
</dbReference>
<dbReference type="Pfam" id="PF01471">
    <property type="entry name" value="PG_binding_1"/>
    <property type="match status" value="2"/>
</dbReference>